<dbReference type="OrthoDB" id="2985014at2759"/>
<dbReference type="GO" id="GO:0050803">
    <property type="term" value="P:regulation of synapse structure or activity"/>
    <property type="evidence" value="ECO:0007669"/>
    <property type="project" value="TreeGrafter"/>
</dbReference>
<reference evidence="7 8" key="1">
    <citation type="journal article" date="2007" name="Nature">
        <title>Evolution of genes and genomes on the Drosophila phylogeny.</title>
        <authorList>
            <consortium name="Drosophila 12 Genomes Consortium"/>
            <person name="Clark A.G."/>
            <person name="Eisen M.B."/>
            <person name="Smith D.R."/>
            <person name="Bergman C.M."/>
            <person name="Oliver B."/>
            <person name="Markow T.A."/>
            <person name="Kaufman T.C."/>
            <person name="Kellis M."/>
            <person name="Gelbart W."/>
            <person name="Iyer V.N."/>
            <person name="Pollard D.A."/>
            <person name="Sackton T.B."/>
            <person name="Larracuente A.M."/>
            <person name="Singh N.D."/>
            <person name="Abad J.P."/>
            <person name="Abt D.N."/>
            <person name="Adryan B."/>
            <person name="Aguade M."/>
            <person name="Akashi H."/>
            <person name="Anderson W.W."/>
            <person name="Aquadro C.F."/>
            <person name="Ardell D.H."/>
            <person name="Arguello R."/>
            <person name="Artieri C.G."/>
            <person name="Barbash D.A."/>
            <person name="Barker D."/>
            <person name="Barsanti P."/>
            <person name="Batterham P."/>
            <person name="Batzoglou S."/>
            <person name="Begun D."/>
            <person name="Bhutkar A."/>
            <person name="Blanco E."/>
            <person name="Bosak S.A."/>
            <person name="Bradley R.K."/>
            <person name="Brand A.D."/>
            <person name="Brent M.R."/>
            <person name="Brooks A.N."/>
            <person name="Brown R.H."/>
            <person name="Butlin R.K."/>
            <person name="Caggese C."/>
            <person name="Calvi B.R."/>
            <person name="Bernardo de Carvalho A."/>
            <person name="Caspi A."/>
            <person name="Castrezana S."/>
            <person name="Celniker S.E."/>
            <person name="Chang J.L."/>
            <person name="Chapple C."/>
            <person name="Chatterji S."/>
            <person name="Chinwalla A."/>
            <person name="Civetta A."/>
            <person name="Clifton S.W."/>
            <person name="Comeron J.M."/>
            <person name="Costello J.C."/>
            <person name="Coyne J.A."/>
            <person name="Daub J."/>
            <person name="David R.G."/>
            <person name="Delcher A.L."/>
            <person name="Delehaunty K."/>
            <person name="Do C.B."/>
            <person name="Ebling H."/>
            <person name="Edwards K."/>
            <person name="Eickbush T."/>
            <person name="Evans J.D."/>
            <person name="Filipski A."/>
            <person name="Findeiss S."/>
            <person name="Freyhult E."/>
            <person name="Fulton L."/>
            <person name="Fulton R."/>
            <person name="Garcia A.C."/>
            <person name="Gardiner A."/>
            <person name="Garfield D.A."/>
            <person name="Garvin B.E."/>
            <person name="Gibson G."/>
            <person name="Gilbert D."/>
            <person name="Gnerre S."/>
            <person name="Godfrey J."/>
            <person name="Good R."/>
            <person name="Gotea V."/>
            <person name="Gravely B."/>
            <person name="Greenberg A.J."/>
            <person name="Griffiths-Jones S."/>
            <person name="Gross S."/>
            <person name="Guigo R."/>
            <person name="Gustafson E.A."/>
            <person name="Haerty W."/>
            <person name="Hahn M.W."/>
            <person name="Halligan D.L."/>
            <person name="Halpern A.L."/>
            <person name="Halter G.M."/>
            <person name="Han M.V."/>
            <person name="Heger A."/>
            <person name="Hillier L."/>
            <person name="Hinrichs A.S."/>
            <person name="Holmes I."/>
            <person name="Hoskins R.A."/>
            <person name="Hubisz M.J."/>
            <person name="Hultmark D."/>
            <person name="Huntley M.A."/>
            <person name="Jaffe D.B."/>
            <person name="Jagadeeshan S."/>
            <person name="Jeck W.R."/>
            <person name="Johnson J."/>
            <person name="Jones C.D."/>
            <person name="Jordan W.C."/>
            <person name="Karpen G.H."/>
            <person name="Kataoka E."/>
            <person name="Keightley P.D."/>
            <person name="Kheradpour P."/>
            <person name="Kirkness E.F."/>
            <person name="Koerich L.B."/>
            <person name="Kristiansen K."/>
            <person name="Kudrna D."/>
            <person name="Kulathinal R.J."/>
            <person name="Kumar S."/>
            <person name="Kwok R."/>
            <person name="Lander E."/>
            <person name="Langley C.H."/>
            <person name="Lapoint R."/>
            <person name="Lazzaro B.P."/>
            <person name="Lee S.J."/>
            <person name="Levesque L."/>
            <person name="Li R."/>
            <person name="Lin C.F."/>
            <person name="Lin M.F."/>
            <person name="Lindblad-Toh K."/>
            <person name="Llopart A."/>
            <person name="Long M."/>
            <person name="Low L."/>
            <person name="Lozovsky E."/>
            <person name="Lu J."/>
            <person name="Luo M."/>
            <person name="Machado C.A."/>
            <person name="Makalowski W."/>
            <person name="Marzo M."/>
            <person name="Matsuda M."/>
            <person name="Matzkin L."/>
            <person name="McAllister B."/>
            <person name="McBride C.S."/>
            <person name="McKernan B."/>
            <person name="McKernan K."/>
            <person name="Mendez-Lago M."/>
            <person name="Minx P."/>
            <person name="Mollenhauer M.U."/>
            <person name="Montooth K."/>
            <person name="Mount S.M."/>
            <person name="Mu X."/>
            <person name="Myers E."/>
            <person name="Negre B."/>
            <person name="Newfeld S."/>
            <person name="Nielsen R."/>
            <person name="Noor M.A."/>
            <person name="O'Grady P."/>
            <person name="Pachter L."/>
            <person name="Papaceit M."/>
            <person name="Parisi M.J."/>
            <person name="Parisi M."/>
            <person name="Parts L."/>
            <person name="Pedersen J.S."/>
            <person name="Pesole G."/>
            <person name="Phillippy A.M."/>
            <person name="Ponting C.P."/>
            <person name="Pop M."/>
            <person name="Porcelli D."/>
            <person name="Powell J.R."/>
            <person name="Prohaska S."/>
            <person name="Pruitt K."/>
            <person name="Puig M."/>
            <person name="Quesneville H."/>
            <person name="Ram K.R."/>
            <person name="Rand D."/>
            <person name="Rasmussen M.D."/>
            <person name="Reed L.K."/>
            <person name="Reenan R."/>
            <person name="Reily A."/>
            <person name="Remington K.A."/>
            <person name="Rieger T.T."/>
            <person name="Ritchie M.G."/>
            <person name="Robin C."/>
            <person name="Rogers Y.H."/>
            <person name="Rohde C."/>
            <person name="Rozas J."/>
            <person name="Rubenfield M.J."/>
            <person name="Ruiz A."/>
            <person name="Russo S."/>
            <person name="Salzberg S.L."/>
            <person name="Sanchez-Gracia A."/>
            <person name="Saranga D.J."/>
            <person name="Sato H."/>
            <person name="Schaeffer S.W."/>
            <person name="Schatz M.C."/>
            <person name="Schlenke T."/>
            <person name="Schwartz R."/>
            <person name="Segarra C."/>
            <person name="Singh R.S."/>
            <person name="Sirot L."/>
            <person name="Sirota M."/>
            <person name="Sisneros N.B."/>
            <person name="Smith C.D."/>
            <person name="Smith T.F."/>
            <person name="Spieth J."/>
            <person name="Stage D.E."/>
            <person name="Stark A."/>
            <person name="Stephan W."/>
            <person name="Strausberg R.L."/>
            <person name="Strempel S."/>
            <person name="Sturgill D."/>
            <person name="Sutton G."/>
            <person name="Sutton G.G."/>
            <person name="Tao W."/>
            <person name="Teichmann S."/>
            <person name="Tobari Y.N."/>
            <person name="Tomimura Y."/>
            <person name="Tsolas J.M."/>
            <person name="Valente V.L."/>
            <person name="Venter E."/>
            <person name="Venter J.C."/>
            <person name="Vicario S."/>
            <person name="Vieira F.G."/>
            <person name="Vilella A.J."/>
            <person name="Villasante A."/>
            <person name="Walenz B."/>
            <person name="Wang J."/>
            <person name="Wasserman M."/>
            <person name="Watts T."/>
            <person name="Wilson D."/>
            <person name="Wilson R.K."/>
            <person name="Wing R.A."/>
            <person name="Wolfner M.F."/>
            <person name="Wong A."/>
            <person name="Wong G.K."/>
            <person name="Wu C.I."/>
            <person name="Wu G."/>
            <person name="Yamamoto D."/>
            <person name="Yang H.P."/>
            <person name="Yang S.P."/>
            <person name="Yorke J.A."/>
            <person name="Yoshida K."/>
            <person name="Zdobnov E."/>
            <person name="Zhang P."/>
            <person name="Zhang Y."/>
            <person name="Zimin A.V."/>
            <person name="Baldwin J."/>
            <person name="Abdouelleil A."/>
            <person name="Abdulkadir J."/>
            <person name="Abebe A."/>
            <person name="Abera B."/>
            <person name="Abreu J."/>
            <person name="Acer S.C."/>
            <person name="Aftuck L."/>
            <person name="Alexander A."/>
            <person name="An P."/>
            <person name="Anderson E."/>
            <person name="Anderson S."/>
            <person name="Arachi H."/>
            <person name="Azer M."/>
            <person name="Bachantsang P."/>
            <person name="Barry A."/>
            <person name="Bayul T."/>
            <person name="Berlin A."/>
            <person name="Bessette D."/>
            <person name="Bloom T."/>
            <person name="Blye J."/>
            <person name="Boguslavskiy L."/>
            <person name="Bonnet C."/>
            <person name="Boukhgalter B."/>
            <person name="Bourzgui I."/>
            <person name="Brown A."/>
            <person name="Cahill P."/>
            <person name="Channer S."/>
            <person name="Cheshatsang Y."/>
            <person name="Chuda L."/>
            <person name="Citroen M."/>
            <person name="Collymore A."/>
            <person name="Cooke P."/>
            <person name="Costello M."/>
            <person name="D'Aco K."/>
            <person name="Daza R."/>
            <person name="De Haan G."/>
            <person name="DeGray S."/>
            <person name="DeMaso C."/>
            <person name="Dhargay N."/>
            <person name="Dooley K."/>
            <person name="Dooley E."/>
            <person name="Doricent M."/>
            <person name="Dorje P."/>
            <person name="Dorjee K."/>
            <person name="Dupes A."/>
            <person name="Elong R."/>
            <person name="Falk J."/>
            <person name="Farina A."/>
            <person name="Faro S."/>
            <person name="Ferguson D."/>
            <person name="Fisher S."/>
            <person name="Foley C.D."/>
            <person name="Franke A."/>
            <person name="Friedrich D."/>
            <person name="Gadbois L."/>
            <person name="Gearin G."/>
            <person name="Gearin C.R."/>
            <person name="Giannoukos G."/>
            <person name="Goode T."/>
            <person name="Graham J."/>
            <person name="Grandbois E."/>
            <person name="Grewal S."/>
            <person name="Gyaltsen K."/>
            <person name="Hafez N."/>
            <person name="Hagos B."/>
            <person name="Hall J."/>
            <person name="Henson C."/>
            <person name="Hollinger A."/>
            <person name="Honan T."/>
            <person name="Huard M.D."/>
            <person name="Hughes L."/>
            <person name="Hurhula B."/>
            <person name="Husby M.E."/>
            <person name="Kamat A."/>
            <person name="Kanga B."/>
            <person name="Kashin S."/>
            <person name="Khazanovich D."/>
            <person name="Kisner P."/>
            <person name="Lance K."/>
            <person name="Lara M."/>
            <person name="Lee W."/>
            <person name="Lennon N."/>
            <person name="Letendre F."/>
            <person name="LeVine R."/>
            <person name="Lipovsky A."/>
            <person name="Liu X."/>
            <person name="Liu J."/>
            <person name="Liu S."/>
            <person name="Lokyitsang T."/>
            <person name="Lokyitsang Y."/>
            <person name="Lubonja R."/>
            <person name="Lui A."/>
            <person name="MacDonald P."/>
            <person name="Magnisalis V."/>
            <person name="Maru K."/>
            <person name="Matthews C."/>
            <person name="McCusker W."/>
            <person name="McDonough S."/>
            <person name="Mehta T."/>
            <person name="Meldrim J."/>
            <person name="Meneus L."/>
            <person name="Mihai O."/>
            <person name="Mihalev A."/>
            <person name="Mihova T."/>
            <person name="Mittelman R."/>
            <person name="Mlenga V."/>
            <person name="Montmayeur A."/>
            <person name="Mulrain L."/>
            <person name="Navidi A."/>
            <person name="Naylor J."/>
            <person name="Negash T."/>
            <person name="Nguyen T."/>
            <person name="Nguyen N."/>
            <person name="Nicol R."/>
            <person name="Norbu C."/>
            <person name="Norbu N."/>
            <person name="Novod N."/>
            <person name="O'Neill B."/>
            <person name="Osman S."/>
            <person name="Markiewicz E."/>
            <person name="Oyono O.L."/>
            <person name="Patti C."/>
            <person name="Phunkhang P."/>
            <person name="Pierre F."/>
            <person name="Priest M."/>
            <person name="Raghuraman S."/>
            <person name="Rege F."/>
            <person name="Reyes R."/>
            <person name="Rise C."/>
            <person name="Rogov P."/>
            <person name="Ross K."/>
            <person name="Ryan E."/>
            <person name="Settipalli S."/>
            <person name="Shea T."/>
            <person name="Sherpa N."/>
            <person name="Shi L."/>
            <person name="Shih D."/>
            <person name="Sparrow T."/>
            <person name="Spaulding J."/>
            <person name="Stalker J."/>
            <person name="Stange-Thomann N."/>
            <person name="Stavropoulos S."/>
            <person name="Stone C."/>
            <person name="Strader C."/>
            <person name="Tesfaye S."/>
            <person name="Thomson T."/>
            <person name="Thoulutsang Y."/>
            <person name="Thoulutsang D."/>
            <person name="Topham K."/>
            <person name="Topping I."/>
            <person name="Tsamla T."/>
            <person name="Vassiliev H."/>
            <person name="Vo A."/>
            <person name="Wangchuk T."/>
            <person name="Wangdi T."/>
            <person name="Weiand M."/>
            <person name="Wilkinson J."/>
            <person name="Wilson A."/>
            <person name="Yadav S."/>
            <person name="Young G."/>
            <person name="Yu Q."/>
            <person name="Zembek L."/>
            <person name="Zhong D."/>
            <person name="Zimmer A."/>
            <person name="Zwirko Z."/>
            <person name="Jaffe D.B."/>
            <person name="Alvarez P."/>
            <person name="Brockman W."/>
            <person name="Butler J."/>
            <person name="Chin C."/>
            <person name="Gnerre S."/>
            <person name="Grabherr M."/>
            <person name="Kleber M."/>
            <person name="Mauceli E."/>
            <person name="MacCallum I."/>
        </authorList>
    </citation>
    <scope>NUCLEOTIDE SEQUENCE [LARGE SCALE GENOMIC DNA]</scope>
    <source>
        <strain evidence="8">Tucson 15287-2541.00</strain>
    </source>
</reference>
<keyword evidence="4 6" id="KW-0472">Membrane</keyword>
<feature type="transmembrane region" description="Helical" evidence="6">
    <location>
        <begin position="252"/>
        <end position="272"/>
    </location>
</feature>
<feature type="transmembrane region" description="Helical" evidence="6">
    <location>
        <begin position="385"/>
        <end position="403"/>
    </location>
</feature>
<dbReference type="FunFam" id="1.20.1250.20:FF:000264">
    <property type="entry name" value="vesicular glutamate transporter 1"/>
    <property type="match status" value="1"/>
</dbReference>
<dbReference type="EMBL" id="CH916976">
    <property type="protein sequence ID" value="EDW04703.1"/>
    <property type="molecule type" value="Genomic_DNA"/>
</dbReference>
<dbReference type="STRING" id="7222.B4K1B7"/>
<dbReference type="InterPro" id="IPR050382">
    <property type="entry name" value="MFS_Na/Anion_cotransporter"/>
</dbReference>
<keyword evidence="8" id="KW-1185">Reference proteome</keyword>
<dbReference type="HOGENOM" id="CLU_001265_5_0_1"/>
<dbReference type="GO" id="GO:0005313">
    <property type="term" value="F:L-glutamate transmembrane transporter activity"/>
    <property type="evidence" value="ECO:0007669"/>
    <property type="project" value="TreeGrafter"/>
</dbReference>
<feature type="transmembrane region" description="Helical" evidence="6">
    <location>
        <begin position="349"/>
        <end position="373"/>
    </location>
</feature>
<dbReference type="InterPro" id="IPR011701">
    <property type="entry name" value="MFS"/>
</dbReference>
<dbReference type="GO" id="GO:0098700">
    <property type="term" value="P:neurotransmitter loading into synaptic vesicle"/>
    <property type="evidence" value="ECO:0007669"/>
    <property type="project" value="TreeGrafter"/>
</dbReference>
<feature type="transmembrane region" description="Helical" evidence="6">
    <location>
        <begin position="94"/>
        <end position="112"/>
    </location>
</feature>
<dbReference type="InParanoid" id="B4K1B7"/>
<dbReference type="GO" id="GO:0030672">
    <property type="term" value="C:synaptic vesicle membrane"/>
    <property type="evidence" value="ECO:0007669"/>
    <property type="project" value="EnsemblMetazoa"/>
</dbReference>
<evidence type="ECO:0000256" key="2">
    <source>
        <dbReference type="ARBA" id="ARBA00022692"/>
    </source>
</evidence>
<dbReference type="FunFam" id="1.20.1250.20:FF:001045">
    <property type="entry name" value="Solute carrier family 17 (sodium phosphate), member 3"/>
    <property type="match status" value="1"/>
</dbReference>
<organism evidence="8">
    <name type="scientific">Drosophila grimshawi</name>
    <name type="common">Hawaiian fruit fly</name>
    <name type="synonym">Idiomyia grimshawi</name>
    <dbReference type="NCBI Taxonomy" id="7222"/>
    <lineage>
        <taxon>Eukaryota</taxon>
        <taxon>Metazoa</taxon>
        <taxon>Ecdysozoa</taxon>
        <taxon>Arthropoda</taxon>
        <taxon>Hexapoda</taxon>
        <taxon>Insecta</taxon>
        <taxon>Pterygota</taxon>
        <taxon>Neoptera</taxon>
        <taxon>Endopterygota</taxon>
        <taxon>Diptera</taxon>
        <taxon>Brachycera</taxon>
        <taxon>Muscomorpha</taxon>
        <taxon>Ephydroidea</taxon>
        <taxon>Drosophilidae</taxon>
        <taxon>Drosophila</taxon>
        <taxon>Hawaiian Drosophila</taxon>
    </lineage>
</organism>
<dbReference type="Proteomes" id="UP000001070">
    <property type="component" value="Unassembled WGS sequence"/>
</dbReference>
<evidence type="ECO:0000313" key="7">
    <source>
        <dbReference type="EMBL" id="EDW04703.1"/>
    </source>
</evidence>
<feature type="transmembrane region" description="Helical" evidence="6">
    <location>
        <begin position="284"/>
        <end position="303"/>
    </location>
</feature>
<feature type="transmembrane region" description="Helical" evidence="6">
    <location>
        <begin position="424"/>
        <end position="442"/>
    </location>
</feature>
<keyword evidence="2 6" id="KW-0812">Transmembrane</keyword>
<evidence type="ECO:0000256" key="6">
    <source>
        <dbReference type="SAM" id="Phobius"/>
    </source>
</evidence>
<feature type="transmembrane region" description="Helical" evidence="6">
    <location>
        <begin position="222"/>
        <end position="240"/>
    </location>
</feature>
<evidence type="ECO:0000313" key="8">
    <source>
        <dbReference type="Proteomes" id="UP000001070"/>
    </source>
</evidence>
<feature type="transmembrane region" description="Helical" evidence="6">
    <location>
        <begin position="448"/>
        <end position="469"/>
    </location>
</feature>
<feature type="transmembrane region" description="Helical" evidence="6">
    <location>
        <begin position="513"/>
        <end position="534"/>
    </location>
</feature>
<feature type="region of interest" description="Disordered" evidence="5">
    <location>
        <begin position="29"/>
        <end position="73"/>
    </location>
</feature>
<dbReference type="FunCoup" id="B4K1B7">
    <property type="interactions" value="110"/>
</dbReference>
<name>B4K1B7_DROGR</name>
<dbReference type="PANTHER" id="PTHR11662">
    <property type="entry name" value="SOLUTE CARRIER FAMILY 17"/>
    <property type="match status" value="1"/>
</dbReference>
<dbReference type="Gene3D" id="1.20.1250.20">
    <property type="entry name" value="MFS general substrate transporter like domains"/>
    <property type="match status" value="2"/>
</dbReference>
<sequence>MKGLTAFKEKATGVFGGLKPNMEKFEISQSYHGGHGGYEEMEGGDREGRGPGGGHAYDDDDDRPDSPASFEEIERPPLRKIDKYCKAECPCMPARYTIATMACVGFMIAFGMRCNMSAAKLKGEHNGTVFMNWTVAVESHVDSSFFWGYLITQIPGGFIASKFPANKIFGLSIVSSASLHLFVPFAMTLMHGHVVICVRVLQGLFEASIQIQFDFVRSKLRITHVVVVGGVTYPACHGIWRFWAPPMERSRLATLAFSGSYAGVVVGLPLSGLLADAVGYQAPFYAYGAFGIIWYMFWIWLCFENPRKHPAISIPELKYIEKSLGESAHPTMPSFKTTPWSQMLRSMPVYAIIVANFCRSWNFYLLVLFQSSFLKHKFGFKVEEAGFVGSLPHLIMTTIVPFGGMLADHLRKNGILSTTNVRKLFNCGGFGMEGLFFLFVAHSSTATGAMFALTCGVAFSGFAISGYNVNHLDIAPRYASILMGLSNGIGTLAGIIVPYALDGLIQANPTGCWTTVFTLAACVHLIGCTFYGIFASGELQPWAEPPPEEQQVWAPPPGAITNDDPSQAGIMGTYMKETAFGAPEYTEQSQMQQPNAISYGATGHVANNPFALASSAPIAEEPAQLSYGDNANAASAGYGYDYTQGQCHRRGGQQ</sequence>
<dbReference type="GO" id="GO:1900075">
    <property type="term" value="P:positive regulation of neuromuscular synaptic transmission"/>
    <property type="evidence" value="ECO:0007669"/>
    <property type="project" value="EnsemblMetazoa"/>
</dbReference>
<dbReference type="PhylomeDB" id="B4K1B7"/>
<dbReference type="eggNOG" id="KOG2532">
    <property type="taxonomic scope" value="Eukaryota"/>
</dbReference>
<dbReference type="GO" id="GO:0060076">
    <property type="term" value="C:excitatory synapse"/>
    <property type="evidence" value="ECO:0007669"/>
    <property type="project" value="TreeGrafter"/>
</dbReference>
<dbReference type="CDD" id="cd17382">
    <property type="entry name" value="MFS_SLC17A6_7_8_VGluT"/>
    <property type="match status" value="1"/>
</dbReference>
<dbReference type="OMA" id="YNEQSQM"/>
<dbReference type="GO" id="GO:0005326">
    <property type="term" value="F:neurotransmitter transmembrane transporter activity"/>
    <property type="evidence" value="ECO:0007669"/>
    <property type="project" value="EnsemblMetazoa"/>
</dbReference>
<feature type="transmembrane region" description="Helical" evidence="6">
    <location>
        <begin position="481"/>
        <end position="501"/>
    </location>
</feature>
<evidence type="ECO:0000256" key="5">
    <source>
        <dbReference type="SAM" id="MobiDB-lite"/>
    </source>
</evidence>
<dbReference type="InterPro" id="IPR036259">
    <property type="entry name" value="MFS_trans_sf"/>
</dbReference>
<evidence type="ECO:0000256" key="4">
    <source>
        <dbReference type="ARBA" id="ARBA00023136"/>
    </source>
</evidence>
<evidence type="ECO:0000256" key="3">
    <source>
        <dbReference type="ARBA" id="ARBA00022989"/>
    </source>
</evidence>
<accession>B4K1B7</accession>
<keyword evidence="3 6" id="KW-1133">Transmembrane helix</keyword>
<evidence type="ECO:0000256" key="1">
    <source>
        <dbReference type="ARBA" id="ARBA00004141"/>
    </source>
</evidence>
<dbReference type="GO" id="GO:0030641">
    <property type="term" value="P:regulation of cellular pH"/>
    <property type="evidence" value="ECO:0007669"/>
    <property type="project" value="EnsemblMetazoa"/>
</dbReference>
<proteinExistence type="predicted"/>
<dbReference type="GO" id="GO:0006812">
    <property type="term" value="P:monoatomic cation transport"/>
    <property type="evidence" value="ECO:0007669"/>
    <property type="project" value="EnsemblMetazoa"/>
</dbReference>
<dbReference type="GO" id="GO:0016057">
    <property type="term" value="P:regulation of membrane potential in photoreceptor cell"/>
    <property type="evidence" value="ECO:0007669"/>
    <property type="project" value="EnsemblMetazoa"/>
</dbReference>
<dbReference type="GO" id="GO:0035249">
    <property type="term" value="P:synaptic transmission, glutamatergic"/>
    <property type="evidence" value="ECO:0007669"/>
    <property type="project" value="EnsemblMetazoa"/>
</dbReference>
<protein>
    <submittedName>
        <fullName evidence="7">GH22431</fullName>
    </submittedName>
</protein>
<dbReference type="Pfam" id="PF07690">
    <property type="entry name" value="MFS_1"/>
    <property type="match status" value="1"/>
</dbReference>
<dbReference type="PANTHER" id="PTHR11662:SF456">
    <property type="entry name" value="VESICULAR GLUTAMATE TRANSPORTER, ISOFORM A"/>
    <property type="match status" value="1"/>
</dbReference>
<dbReference type="AlphaFoldDB" id="B4K1B7"/>
<comment type="subcellular location">
    <subcellularLocation>
        <location evidence="1">Membrane</location>
        <topology evidence="1">Multi-pass membrane protein</topology>
    </subcellularLocation>
</comment>
<dbReference type="SUPFAM" id="SSF103473">
    <property type="entry name" value="MFS general substrate transporter"/>
    <property type="match status" value="2"/>
</dbReference>
<gene>
    <name evidence="7" type="primary">Dgri\GH22431</name>
    <name evidence="7" type="ORF">Dgri_GH22431</name>
</gene>